<dbReference type="AlphaFoldDB" id="A0A3M7T3L6"/>
<reference evidence="1 2" key="1">
    <citation type="journal article" date="2018" name="Sci. Rep.">
        <title>Genomic signatures of local adaptation to the degree of environmental predictability in rotifers.</title>
        <authorList>
            <person name="Franch-Gras L."/>
            <person name="Hahn C."/>
            <person name="Garcia-Roger E.M."/>
            <person name="Carmona M.J."/>
            <person name="Serra M."/>
            <person name="Gomez A."/>
        </authorList>
    </citation>
    <scope>NUCLEOTIDE SEQUENCE [LARGE SCALE GENOMIC DNA]</scope>
    <source>
        <strain evidence="1">HYR1</strain>
    </source>
</reference>
<protein>
    <submittedName>
        <fullName evidence="1">Uncharacterized protein</fullName>
    </submittedName>
</protein>
<comment type="caution">
    <text evidence="1">The sequence shown here is derived from an EMBL/GenBank/DDBJ whole genome shotgun (WGS) entry which is preliminary data.</text>
</comment>
<name>A0A3M7T3L6_BRAPC</name>
<dbReference type="Proteomes" id="UP000276133">
    <property type="component" value="Unassembled WGS sequence"/>
</dbReference>
<organism evidence="1 2">
    <name type="scientific">Brachionus plicatilis</name>
    <name type="common">Marine rotifer</name>
    <name type="synonym">Brachionus muelleri</name>
    <dbReference type="NCBI Taxonomy" id="10195"/>
    <lineage>
        <taxon>Eukaryota</taxon>
        <taxon>Metazoa</taxon>
        <taxon>Spiralia</taxon>
        <taxon>Gnathifera</taxon>
        <taxon>Rotifera</taxon>
        <taxon>Eurotatoria</taxon>
        <taxon>Monogononta</taxon>
        <taxon>Pseudotrocha</taxon>
        <taxon>Ploima</taxon>
        <taxon>Brachionidae</taxon>
        <taxon>Brachionus</taxon>
    </lineage>
</organism>
<evidence type="ECO:0000313" key="1">
    <source>
        <dbReference type="EMBL" id="RNA42623.1"/>
    </source>
</evidence>
<accession>A0A3M7T3L6</accession>
<evidence type="ECO:0000313" key="2">
    <source>
        <dbReference type="Proteomes" id="UP000276133"/>
    </source>
</evidence>
<keyword evidence="2" id="KW-1185">Reference proteome</keyword>
<sequence length="114" mass="12616">MTEKRKQTKAVNEPFPLFSRNMQQTEAFVAPVSVSGPALQLVRVAGSAQGDNTPKIGSHLPQTTILHADQLLGCVLGHGRGLFGNGKITAKWYIVLLKMYMYFNLKLDVRSRSE</sequence>
<gene>
    <name evidence="1" type="ORF">BpHYR1_037901</name>
</gene>
<dbReference type="EMBL" id="REGN01000342">
    <property type="protein sequence ID" value="RNA42623.1"/>
    <property type="molecule type" value="Genomic_DNA"/>
</dbReference>
<proteinExistence type="predicted"/>